<evidence type="ECO:0000313" key="3">
    <source>
        <dbReference type="Proteomes" id="UP000003573"/>
    </source>
</evidence>
<organism evidence="2 3">
    <name type="scientific">Streptococcus macacae NCTC 11558</name>
    <dbReference type="NCBI Taxonomy" id="764298"/>
    <lineage>
        <taxon>Bacteria</taxon>
        <taxon>Bacillati</taxon>
        <taxon>Bacillota</taxon>
        <taxon>Bacilli</taxon>
        <taxon>Lactobacillales</taxon>
        <taxon>Streptococcaceae</taxon>
        <taxon>Streptococcus</taxon>
    </lineage>
</organism>
<dbReference type="RefSeq" id="WP_003081552.1">
    <property type="nucleotide sequence ID" value="NZ_AEUW02000001.1"/>
</dbReference>
<accession>G5JVG1</accession>
<proteinExistence type="predicted"/>
<dbReference type="AlphaFoldDB" id="G5JVG1"/>
<dbReference type="Gene3D" id="1.10.260.40">
    <property type="entry name" value="lambda repressor-like DNA-binding domains"/>
    <property type="match status" value="1"/>
</dbReference>
<dbReference type="InterPro" id="IPR001387">
    <property type="entry name" value="Cro/C1-type_HTH"/>
</dbReference>
<dbReference type="Proteomes" id="UP000003573">
    <property type="component" value="Unassembled WGS sequence"/>
</dbReference>
<dbReference type="PROSITE" id="PS50943">
    <property type="entry name" value="HTH_CROC1"/>
    <property type="match status" value="1"/>
</dbReference>
<protein>
    <recommendedName>
        <fullName evidence="1">HTH cro/C1-type domain-containing protein</fullName>
    </recommendedName>
</protein>
<comment type="caution">
    <text evidence="2">The sequence shown here is derived from an EMBL/GenBank/DDBJ whole genome shotgun (WGS) entry which is preliminary data.</text>
</comment>
<dbReference type="SUPFAM" id="SSF47413">
    <property type="entry name" value="lambda repressor-like DNA-binding domains"/>
    <property type="match status" value="1"/>
</dbReference>
<dbReference type="STRING" id="764298.STRMA_0735"/>
<dbReference type="GO" id="GO:0003677">
    <property type="term" value="F:DNA binding"/>
    <property type="evidence" value="ECO:0007669"/>
    <property type="project" value="InterPro"/>
</dbReference>
<dbReference type="EMBL" id="AEUW02000001">
    <property type="protein sequence ID" value="EHJ52925.1"/>
    <property type="molecule type" value="Genomic_DNA"/>
</dbReference>
<name>G5JVG1_9STRE</name>
<feature type="domain" description="HTH cro/C1-type" evidence="1">
    <location>
        <begin position="11"/>
        <end position="53"/>
    </location>
</feature>
<sequence>MTLDQFIAKKIQILSKEFQLTQEQLTNAAQIDVSSIAKIEHGEHSNIKVNTLKNYR</sequence>
<dbReference type="InterPro" id="IPR010982">
    <property type="entry name" value="Lambda_DNA-bd_dom_sf"/>
</dbReference>
<keyword evidence="3" id="KW-1185">Reference proteome</keyword>
<reference evidence="2 3" key="1">
    <citation type="journal article" date="2014" name="Int. J. Syst. Evol. Microbiol.">
        <title>Phylogenomics and the dynamic genome evolution of the genus Streptococcus.</title>
        <authorList>
            <consortium name="The Broad Institute Genome Sequencing Platform"/>
            <person name="Richards V.P."/>
            <person name="Palmer S.R."/>
            <person name="Pavinski Bitar P.D."/>
            <person name="Qin X."/>
            <person name="Weinstock G.M."/>
            <person name="Highlander S.K."/>
            <person name="Town C.D."/>
            <person name="Burne R.A."/>
            <person name="Stanhope M.J."/>
        </authorList>
    </citation>
    <scope>NUCLEOTIDE SEQUENCE [LARGE SCALE GENOMIC DNA]</scope>
    <source>
        <strain evidence="2 3">NCTC 11558</strain>
    </source>
</reference>
<evidence type="ECO:0000259" key="1">
    <source>
        <dbReference type="PROSITE" id="PS50943"/>
    </source>
</evidence>
<evidence type="ECO:0000313" key="2">
    <source>
        <dbReference type="EMBL" id="EHJ52925.1"/>
    </source>
</evidence>
<gene>
    <name evidence="2" type="ORF">STRMA_0735</name>
</gene>